<dbReference type="Proteomes" id="UP000249542">
    <property type="component" value="Unassembled WGS sequence"/>
</dbReference>
<evidence type="ECO:0000313" key="4">
    <source>
        <dbReference type="Proteomes" id="UP000249542"/>
    </source>
</evidence>
<evidence type="ECO:0000259" key="2">
    <source>
        <dbReference type="Pfam" id="PF00534"/>
    </source>
</evidence>
<protein>
    <submittedName>
        <fullName evidence="3">Glycosyltransferase involved in cell wall biosynthesis</fullName>
    </submittedName>
</protein>
<accession>A0A2W7IZT4</accession>
<organism evidence="3 4">
    <name type="scientific">Mesonia algae</name>
    <dbReference type="NCBI Taxonomy" id="213248"/>
    <lineage>
        <taxon>Bacteria</taxon>
        <taxon>Pseudomonadati</taxon>
        <taxon>Bacteroidota</taxon>
        <taxon>Flavobacteriia</taxon>
        <taxon>Flavobacteriales</taxon>
        <taxon>Flavobacteriaceae</taxon>
        <taxon>Mesonia</taxon>
    </lineage>
</organism>
<dbReference type="Pfam" id="PF00534">
    <property type="entry name" value="Glycos_transf_1"/>
    <property type="match status" value="1"/>
</dbReference>
<dbReference type="EMBL" id="QKYV01000001">
    <property type="protein sequence ID" value="PZW44213.1"/>
    <property type="molecule type" value="Genomic_DNA"/>
</dbReference>
<dbReference type="PANTHER" id="PTHR46401:SF2">
    <property type="entry name" value="GLYCOSYLTRANSFERASE WBBK-RELATED"/>
    <property type="match status" value="1"/>
</dbReference>
<gene>
    <name evidence="3" type="ORF">LX95_00547</name>
</gene>
<dbReference type="RefSeq" id="WP_111539875.1">
    <property type="nucleotide sequence ID" value="NZ_QKYV01000001.1"/>
</dbReference>
<dbReference type="AlphaFoldDB" id="A0A2W7IZT4"/>
<sequence length="360" mass="41336">MKIFLISNMFPSTKDPLFGVFVKNFKDELEKNNVLFEPISLIKGLAGKPIKKVFNYSIHYFNILIGIFKKFDLVYVHYVSHHIPILFLLLPFKRKPWVMNAHGTDIIDLQKNKYLNIFAEKVLKKTDLLVVPTSYFKSKVLQSYSFLEEQDVFVSPSGGIDSTKFFMKEKDADISKLHLGFVSRFIEEKGWKTFLDALLGLKEKRVPFVASIAGKGPDEQKILNTIKQYGLEEDVQFLGLVPQDKLVDIYNEIDLYVFPTYREAESLGLTGLEAMACGTPVIACNIAGPATYIQSHKNGFLFEPKNSEALIESIIQYQRLQPEQKDKFKLEALNTSKNFRKDIVAQKLLKRLTEVMRKQD</sequence>
<dbReference type="InterPro" id="IPR001296">
    <property type="entry name" value="Glyco_trans_1"/>
</dbReference>
<dbReference type="CDD" id="cd03801">
    <property type="entry name" value="GT4_PimA-like"/>
    <property type="match status" value="1"/>
</dbReference>
<name>A0A2W7IZT4_9FLAO</name>
<dbReference type="Gene3D" id="3.40.50.2000">
    <property type="entry name" value="Glycogen Phosphorylase B"/>
    <property type="match status" value="2"/>
</dbReference>
<dbReference type="PANTHER" id="PTHR46401">
    <property type="entry name" value="GLYCOSYLTRANSFERASE WBBK-RELATED"/>
    <property type="match status" value="1"/>
</dbReference>
<evidence type="ECO:0000313" key="3">
    <source>
        <dbReference type="EMBL" id="PZW44213.1"/>
    </source>
</evidence>
<comment type="caution">
    <text evidence="3">The sequence shown here is derived from an EMBL/GenBank/DDBJ whole genome shotgun (WGS) entry which is preliminary data.</text>
</comment>
<reference evidence="3 4" key="1">
    <citation type="submission" date="2018-06" db="EMBL/GenBank/DDBJ databases">
        <title>Genomic Encyclopedia of Archaeal and Bacterial Type Strains, Phase II (KMG-II): from individual species to whole genera.</title>
        <authorList>
            <person name="Goeker M."/>
        </authorList>
    </citation>
    <scope>NUCLEOTIDE SEQUENCE [LARGE SCALE GENOMIC DNA]</scope>
    <source>
        <strain evidence="3 4">DSM 15361</strain>
    </source>
</reference>
<dbReference type="SUPFAM" id="SSF53756">
    <property type="entry name" value="UDP-Glycosyltransferase/glycogen phosphorylase"/>
    <property type="match status" value="1"/>
</dbReference>
<proteinExistence type="predicted"/>
<feature type="domain" description="Glycosyl transferase family 1" evidence="2">
    <location>
        <begin position="174"/>
        <end position="325"/>
    </location>
</feature>
<keyword evidence="1 3" id="KW-0808">Transferase</keyword>
<evidence type="ECO:0000256" key="1">
    <source>
        <dbReference type="ARBA" id="ARBA00022679"/>
    </source>
</evidence>
<keyword evidence="4" id="KW-1185">Reference proteome</keyword>
<dbReference type="GO" id="GO:0016757">
    <property type="term" value="F:glycosyltransferase activity"/>
    <property type="evidence" value="ECO:0007669"/>
    <property type="project" value="InterPro"/>
</dbReference>